<dbReference type="Proteomes" id="UP000184532">
    <property type="component" value="Unassembled WGS sequence"/>
</dbReference>
<gene>
    <name evidence="2" type="ORF">SAMN04488116_0157</name>
</gene>
<organism evidence="2 3">
    <name type="scientific">Flagellimonas flava</name>
    <dbReference type="NCBI Taxonomy" id="570519"/>
    <lineage>
        <taxon>Bacteria</taxon>
        <taxon>Pseudomonadati</taxon>
        <taxon>Bacteroidota</taxon>
        <taxon>Flavobacteriia</taxon>
        <taxon>Flavobacteriales</taxon>
        <taxon>Flavobacteriaceae</taxon>
        <taxon>Flagellimonas</taxon>
    </lineage>
</organism>
<accession>A0A1M5HRW8</accession>
<reference evidence="3" key="1">
    <citation type="submission" date="2016-11" db="EMBL/GenBank/DDBJ databases">
        <authorList>
            <person name="Varghese N."/>
            <person name="Submissions S."/>
        </authorList>
    </citation>
    <scope>NUCLEOTIDE SEQUENCE [LARGE SCALE GENOMIC DNA]</scope>
    <source>
        <strain evidence="3">DSM 22638</strain>
    </source>
</reference>
<feature type="transmembrane region" description="Helical" evidence="1">
    <location>
        <begin position="6"/>
        <end position="26"/>
    </location>
</feature>
<evidence type="ECO:0000313" key="2">
    <source>
        <dbReference type="EMBL" id="SHG18680.1"/>
    </source>
</evidence>
<keyword evidence="1" id="KW-0812">Transmembrane</keyword>
<sequence>MILEIAIPFTLFLSVAFVVASVVFSFRKRRQNQDPKTLNRIKSQHTDS</sequence>
<evidence type="ECO:0000313" key="3">
    <source>
        <dbReference type="Proteomes" id="UP000184532"/>
    </source>
</evidence>
<name>A0A1M5HRW8_9FLAO</name>
<proteinExistence type="predicted"/>
<keyword evidence="3" id="KW-1185">Reference proteome</keyword>
<keyword evidence="1" id="KW-0472">Membrane</keyword>
<keyword evidence="1" id="KW-1133">Transmembrane helix</keyword>
<dbReference type="AlphaFoldDB" id="A0A1M5HRW8"/>
<protein>
    <submittedName>
        <fullName evidence="2">Uncharacterized protein</fullName>
    </submittedName>
</protein>
<dbReference type="EMBL" id="FQWL01000001">
    <property type="protein sequence ID" value="SHG18680.1"/>
    <property type="molecule type" value="Genomic_DNA"/>
</dbReference>
<evidence type="ECO:0000256" key="1">
    <source>
        <dbReference type="SAM" id="Phobius"/>
    </source>
</evidence>